<keyword evidence="2" id="KW-1185">Reference proteome</keyword>
<proteinExistence type="predicted"/>
<sequence length="178" mass="19655">MASEIAVKSSTRRSFFMAQVMLRILAIAFTLAAISVTLTSTESVMLFGIKLVATYSDSSAMRFFLGANITACIFSFLSLIFVCVISRSESQLNKCFYLFLHDMVIMVLLISGCAAASTIGYLSKYGEEKIGWTAVCDRVSKFCNRVMISLVLSYLGFFSYMALAIMAAKKFMSTATER</sequence>
<gene>
    <name evidence="1" type="ORF">Pint_03072</name>
</gene>
<dbReference type="Proteomes" id="UP001163603">
    <property type="component" value="Chromosome 1"/>
</dbReference>
<dbReference type="EMBL" id="CM047736">
    <property type="protein sequence ID" value="KAJ0052829.1"/>
    <property type="molecule type" value="Genomic_DNA"/>
</dbReference>
<evidence type="ECO:0000313" key="2">
    <source>
        <dbReference type="Proteomes" id="UP001163603"/>
    </source>
</evidence>
<organism evidence="1 2">
    <name type="scientific">Pistacia integerrima</name>
    <dbReference type="NCBI Taxonomy" id="434235"/>
    <lineage>
        <taxon>Eukaryota</taxon>
        <taxon>Viridiplantae</taxon>
        <taxon>Streptophyta</taxon>
        <taxon>Embryophyta</taxon>
        <taxon>Tracheophyta</taxon>
        <taxon>Spermatophyta</taxon>
        <taxon>Magnoliopsida</taxon>
        <taxon>eudicotyledons</taxon>
        <taxon>Gunneridae</taxon>
        <taxon>Pentapetalae</taxon>
        <taxon>rosids</taxon>
        <taxon>malvids</taxon>
        <taxon>Sapindales</taxon>
        <taxon>Anacardiaceae</taxon>
        <taxon>Pistacia</taxon>
    </lineage>
</organism>
<protein>
    <submittedName>
        <fullName evidence="1">Uncharacterized protein</fullName>
    </submittedName>
</protein>
<evidence type="ECO:0000313" key="1">
    <source>
        <dbReference type="EMBL" id="KAJ0052829.1"/>
    </source>
</evidence>
<reference evidence="2" key="1">
    <citation type="journal article" date="2023" name="G3 (Bethesda)">
        <title>Genome assembly and association tests identify interacting loci associated with vigor, precocity, and sex in interspecific pistachio rootstocks.</title>
        <authorList>
            <person name="Palmer W."/>
            <person name="Jacygrad E."/>
            <person name="Sagayaradj S."/>
            <person name="Cavanaugh K."/>
            <person name="Han R."/>
            <person name="Bertier L."/>
            <person name="Beede B."/>
            <person name="Kafkas S."/>
            <person name="Golino D."/>
            <person name="Preece J."/>
            <person name="Michelmore R."/>
        </authorList>
    </citation>
    <scope>NUCLEOTIDE SEQUENCE [LARGE SCALE GENOMIC DNA]</scope>
</reference>
<name>A0ACC0ZKX7_9ROSI</name>
<accession>A0ACC0ZKX7</accession>
<comment type="caution">
    <text evidence="1">The sequence shown here is derived from an EMBL/GenBank/DDBJ whole genome shotgun (WGS) entry which is preliminary data.</text>
</comment>